<dbReference type="STRING" id="716928.GCA_000261485_01970"/>
<dbReference type="InterPro" id="IPR016181">
    <property type="entry name" value="Acyl_CoA_acyltransferase"/>
</dbReference>
<keyword evidence="3" id="KW-1185">Reference proteome</keyword>
<dbReference type="OrthoDB" id="8193702at2"/>
<organism evidence="2 3">
    <name type="scientific">Sinorhizobium sojae CCBAU 05684</name>
    <dbReference type="NCBI Taxonomy" id="716928"/>
    <lineage>
        <taxon>Bacteria</taxon>
        <taxon>Pseudomonadati</taxon>
        <taxon>Pseudomonadota</taxon>
        <taxon>Alphaproteobacteria</taxon>
        <taxon>Hyphomicrobiales</taxon>
        <taxon>Rhizobiaceae</taxon>
        <taxon>Sinorhizobium/Ensifer group</taxon>
        <taxon>Sinorhizobium</taxon>
    </lineage>
</organism>
<accession>A0A249P9G3</accession>
<evidence type="ECO:0000313" key="2">
    <source>
        <dbReference type="EMBL" id="ASY62347.1"/>
    </source>
</evidence>
<dbReference type="eggNOG" id="COG5653">
    <property type="taxonomic scope" value="Bacteria"/>
</dbReference>
<dbReference type="Gene3D" id="3.40.630.30">
    <property type="match status" value="1"/>
</dbReference>
<dbReference type="EMBL" id="CP023067">
    <property type="protein sequence ID" value="ASY62347.1"/>
    <property type="molecule type" value="Genomic_DNA"/>
</dbReference>
<dbReference type="AlphaFoldDB" id="A0A249P9G3"/>
<sequence>MANPDLTPAPPNDARPCKSHQAIESVNMVRITVSLHFDLDELEAEWRALDENNLNSLHQSFDWCLAWSKTHEHRVVVIRGAFDHKPLFILPLAIERGLFRTARFIGSEHSNLSTGVLAADIESVPDVELIRALSDGMRQLRQFADVVRLERMPAKWRGVPNPFSALPGVTHPNASFQLPLLHDMEATLTQLNAKRRRKKMRTSEKRLAEIEGYDYFTAREPSVAHALLETFFRQKAARFAALGLPDVFSDAPTRAFFRALVDRDREGGSLFELDAIGLRGEHRGKIIAVSGLLRKGDHVICQFGSIDDGFAADSSPGELLFYRTIERLCGEGVKLFDFGIGDQRYKRSWCTIKTPLRDIVLPLTPRGLLAAGLYRAMARAKRTIKANERAYAFLQRQRRRWQRSSGAED</sequence>
<evidence type="ECO:0000259" key="1">
    <source>
        <dbReference type="Pfam" id="PF13480"/>
    </source>
</evidence>
<dbReference type="Pfam" id="PF13480">
    <property type="entry name" value="Acetyltransf_6"/>
    <property type="match status" value="1"/>
</dbReference>
<dbReference type="RefSeq" id="WP_034854164.1">
    <property type="nucleotide sequence ID" value="NZ_AJQT01000038.1"/>
</dbReference>
<dbReference type="Proteomes" id="UP000217211">
    <property type="component" value="Chromosome"/>
</dbReference>
<proteinExistence type="predicted"/>
<dbReference type="InterPro" id="IPR038740">
    <property type="entry name" value="BioF2-like_GNAT_dom"/>
</dbReference>
<feature type="domain" description="BioF2-like acetyltransferase" evidence="1">
    <location>
        <begin position="194"/>
        <end position="347"/>
    </location>
</feature>
<dbReference type="SUPFAM" id="SSF55729">
    <property type="entry name" value="Acyl-CoA N-acyltransferases (Nat)"/>
    <property type="match status" value="1"/>
</dbReference>
<protein>
    <recommendedName>
        <fullName evidence="1">BioF2-like acetyltransferase domain-containing protein</fullName>
    </recommendedName>
</protein>
<evidence type="ECO:0000313" key="3">
    <source>
        <dbReference type="Proteomes" id="UP000217211"/>
    </source>
</evidence>
<gene>
    <name evidence="2" type="ORF">SJ05684_c08850</name>
</gene>
<name>A0A249P9G3_9HYPH</name>
<dbReference type="KEGG" id="esj:SJ05684_c08850"/>
<reference evidence="2 3" key="1">
    <citation type="submission" date="2017-08" db="EMBL/GenBank/DDBJ databases">
        <title>Multipartite genome sequences of Sinorhizobium species nodulating soybeans.</title>
        <authorList>
            <person name="Tian C.F."/>
        </authorList>
    </citation>
    <scope>NUCLEOTIDE SEQUENCE [LARGE SCALE GENOMIC DNA]</scope>
    <source>
        <strain evidence="2 3">CCBAU 05684</strain>
    </source>
</reference>